<accession>G3I4F8</accession>
<proteinExistence type="predicted"/>
<dbReference type="EMBL" id="JH001248">
    <property type="protein sequence ID" value="EGW10862.1"/>
    <property type="molecule type" value="Genomic_DNA"/>
</dbReference>
<name>G3I4F8_CRIGR</name>
<sequence length="99" mass="10936">MVAEVQRHSVHMFVDDNGKPVPLDEESHKWKMAIKLHRRGVALIADTKIQRMPSESSAQSLAVSLPNQARVDANRTAPAGSEYRYPGASDRSQPTAMNP</sequence>
<dbReference type="AlphaFoldDB" id="G3I4F8"/>
<reference evidence="3" key="1">
    <citation type="journal article" date="2011" name="Nat. Biotechnol.">
        <title>The genomic sequence of the Chinese hamster ovary (CHO)-K1 cell line.</title>
        <authorList>
            <person name="Xu X."/>
            <person name="Nagarajan H."/>
            <person name="Lewis N.E."/>
            <person name="Pan S."/>
            <person name="Cai Z."/>
            <person name="Liu X."/>
            <person name="Chen W."/>
            <person name="Xie M."/>
            <person name="Wang W."/>
            <person name="Hammond S."/>
            <person name="Andersen M.R."/>
            <person name="Neff N."/>
            <person name="Passarelli B."/>
            <person name="Koh W."/>
            <person name="Fan H.C."/>
            <person name="Wang J."/>
            <person name="Gui Y."/>
            <person name="Lee K.H."/>
            <person name="Betenbaugh M.J."/>
            <person name="Quake S.R."/>
            <person name="Famili I."/>
            <person name="Palsson B.O."/>
            <person name="Wang J."/>
        </authorList>
    </citation>
    <scope>NUCLEOTIDE SEQUENCE [LARGE SCALE GENOMIC DNA]</scope>
    <source>
        <strain evidence="3">CHO K1 cell line</strain>
    </source>
</reference>
<feature type="region of interest" description="Disordered" evidence="1">
    <location>
        <begin position="52"/>
        <end position="99"/>
    </location>
</feature>
<evidence type="ECO:0000313" key="3">
    <source>
        <dbReference type="Proteomes" id="UP000001075"/>
    </source>
</evidence>
<organism evidence="2 3">
    <name type="scientific">Cricetulus griseus</name>
    <name type="common">Chinese hamster</name>
    <name type="synonym">Cricetulus barabensis griseus</name>
    <dbReference type="NCBI Taxonomy" id="10029"/>
    <lineage>
        <taxon>Eukaryota</taxon>
        <taxon>Metazoa</taxon>
        <taxon>Chordata</taxon>
        <taxon>Craniata</taxon>
        <taxon>Vertebrata</taxon>
        <taxon>Euteleostomi</taxon>
        <taxon>Mammalia</taxon>
        <taxon>Eutheria</taxon>
        <taxon>Euarchontoglires</taxon>
        <taxon>Glires</taxon>
        <taxon>Rodentia</taxon>
        <taxon>Myomorpha</taxon>
        <taxon>Muroidea</taxon>
        <taxon>Cricetidae</taxon>
        <taxon>Cricetinae</taxon>
        <taxon>Cricetulus</taxon>
    </lineage>
</organism>
<feature type="compositionally biased region" description="Polar residues" evidence="1">
    <location>
        <begin position="53"/>
        <end position="67"/>
    </location>
</feature>
<dbReference type="InParanoid" id="G3I4F8"/>
<gene>
    <name evidence="2" type="ORF">I79_018336</name>
</gene>
<evidence type="ECO:0000256" key="1">
    <source>
        <dbReference type="SAM" id="MobiDB-lite"/>
    </source>
</evidence>
<dbReference type="STRING" id="10029.G3I4F8"/>
<dbReference type="Proteomes" id="UP000001075">
    <property type="component" value="Unassembled WGS sequence"/>
</dbReference>
<evidence type="ECO:0000313" key="2">
    <source>
        <dbReference type="EMBL" id="EGW10862.1"/>
    </source>
</evidence>
<protein>
    <submittedName>
        <fullName evidence="2">Pleiotropic regulator 1</fullName>
    </submittedName>
</protein>
<feature type="compositionally biased region" description="Polar residues" evidence="1">
    <location>
        <begin position="90"/>
        <end position="99"/>
    </location>
</feature>